<evidence type="ECO:0000313" key="1">
    <source>
        <dbReference type="EMBL" id="KAJ0026240.1"/>
    </source>
</evidence>
<proteinExistence type="predicted"/>
<name>A0ACC0XXP7_9ROSI</name>
<evidence type="ECO:0000313" key="2">
    <source>
        <dbReference type="Proteomes" id="UP001163603"/>
    </source>
</evidence>
<protein>
    <submittedName>
        <fullName evidence="1">Uncharacterized protein</fullName>
    </submittedName>
</protein>
<dbReference type="Proteomes" id="UP001163603">
    <property type="component" value="Chromosome 10"/>
</dbReference>
<accession>A0ACC0XXP7</accession>
<dbReference type="EMBL" id="CM047745">
    <property type="protein sequence ID" value="KAJ0026240.1"/>
    <property type="molecule type" value="Genomic_DNA"/>
</dbReference>
<gene>
    <name evidence="1" type="ORF">Pint_07358</name>
</gene>
<reference evidence="2" key="1">
    <citation type="journal article" date="2023" name="G3 (Bethesda)">
        <title>Genome assembly and association tests identify interacting loci associated with vigor, precocity, and sex in interspecific pistachio rootstocks.</title>
        <authorList>
            <person name="Palmer W."/>
            <person name="Jacygrad E."/>
            <person name="Sagayaradj S."/>
            <person name="Cavanaugh K."/>
            <person name="Han R."/>
            <person name="Bertier L."/>
            <person name="Beede B."/>
            <person name="Kafkas S."/>
            <person name="Golino D."/>
            <person name="Preece J."/>
            <person name="Michelmore R."/>
        </authorList>
    </citation>
    <scope>NUCLEOTIDE SEQUENCE [LARGE SCALE GENOMIC DNA]</scope>
</reference>
<organism evidence="1 2">
    <name type="scientific">Pistacia integerrima</name>
    <dbReference type="NCBI Taxonomy" id="434235"/>
    <lineage>
        <taxon>Eukaryota</taxon>
        <taxon>Viridiplantae</taxon>
        <taxon>Streptophyta</taxon>
        <taxon>Embryophyta</taxon>
        <taxon>Tracheophyta</taxon>
        <taxon>Spermatophyta</taxon>
        <taxon>Magnoliopsida</taxon>
        <taxon>eudicotyledons</taxon>
        <taxon>Gunneridae</taxon>
        <taxon>Pentapetalae</taxon>
        <taxon>rosids</taxon>
        <taxon>malvids</taxon>
        <taxon>Sapindales</taxon>
        <taxon>Anacardiaceae</taxon>
        <taxon>Pistacia</taxon>
    </lineage>
</organism>
<comment type="caution">
    <text evidence="1">The sequence shown here is derived from an EMBL/GenBank/DDBJ whole genome shotgun (WGS) entry which is preliminary data.</text>
</comment>
<keyword evidence="2" id="KW-1185">Reference proteome</keyword>
<sequence length="62" mass="7192">MDNGSSLLHRDVKYILDILPNLISIGRLDDEGYCNTSSNGCGLRQEAFYFIYITSKTFRRHY</sequence>